<dbReference type="Pfam" id="PF01597">
    <property type="entry name" value="GCV_H"/>
    <property type="match status" value="1"/>
</dbReference>
<keyword evidence="5" id="KW-0496">Mitochondrion</keyword>
<dbReference type="InterPro" id="IPR002930">
    <property type="entry name" value="GCV_H"/>
</dbReference>
<proteinExistence type="inferred from homology"/>
<dbReference type="AlphaFoldDB" id="A0A9W8H167"/>
<dbReference type="CDD" id="cd06848">
    <property type="entry name" value="GCS_H"/>
    <property type="match status" value="1"/>
</dbReference>
<comment type="cofactor">
    <cofactor evidence="5">
        <name>(R)-lipoate</name>
        <dbReference type="ChEBI" id="CHEBI:83088"/>
    </cofactor>
    <text evidence="5">Binds 1 lipoyl cofactor covalently.</text>
</comment>
<keyword evidence="2 4" id="KW-0450">Lipoyl</keyword>
<dbReference type="EMBL" id="JANBUL010000401">
    <property type="protein sequence ID" value="KAJ2776067.1"/>
    <property type="molecule type" value="Genomic_DNA"/>
</dbReference>
<name>A0A9W8H167_9FUNG</name>
<dbReference type="InterPro" id="IPR017453">
    <property type="entry name" value="GCV_H_sub"/>
</dbReference>
<comment type="function">
    <text evidence="5">The H protein shuttles the methylamine group of glycine from the P protein to the T protein.</text>
</comment>
<comment type="subcellular location">
    <subcellularLocation>
        <location evidence="5">Mitochondrion</location>
    </subcellularLocation>
</comment>
<dbReference type="InterPro" id="IPR000089">
    <property type="entry name" value="Biotin_lipoyl"/>
</dbReference>
<evidence type="ECO:0000256" key="3">
    <source>
        <dbReference type="ARBA" id="ARBA00022946"/>
    </source>
</evidence>
<evidence type="ECO:0000313" key="7">
    <source>
        <dbReference type="EMBL" id="KAJ2776067.1"/>
    </source>
</evidence>
<dbReference type="PROSITE" id="PS50968">
    <property type="entry name" value="BIOTINYL_LIPOYL"/>
    <property type="match status" value="1"/>
</dbReference>
<keyword evidence="8" id="KW-1185">Reference proteome</keyword>
<feature type="domain" description="Lipoyl-binding" evidence="6">
    <location>
        <begin position="36"/>
        <end position="118"/>
    </location>
</feature>
<sequence length="144" mass="15502">MLALLTRTAVRSAGVARRHLTKYTKSHEWVKIDKGVGTIGITDYAQSSLGDVVYVEVPEVGAEVTPEEPVGVVESVKSTSDIFSPLTGTIVDANKEVVGNTKLINKAAETDGWLFKVKFSSEAELDELLSAAEYKKHIADGGDH</sequence>
<dbReference type="InterPro" id="IPR003016">
    <property type="entry name" value="2-oxoA_DH_lipoyl-BS"/>
</dbReference>
<dbReference type="OrthoDB" id="10264154at2759"/>
<organism evidence="7 8">
    <name type="scientific">Coemansia javaensis</name>
    <dbReference type="NCBI Taxonomy" id="2761396"/>
    <lineage>
        <taxon>Eukaryota</taxon>
        <taxon>Fungi</taxon>
        <taxon>Fungi incertae sedis</taxon>
        <taxon>Zoopagomycota</taxon>
        <taxon>Kickxellomycotina</taxon>
        <taxon>Kickxellomycetes</taxon>
        <taxon>Kickxellales</taxon>
        <taxon>Kickxellaceae</taxon>
        <taxon>Coemansia</taxon>
    </lineage>
</organism>
<dbReference type="NCBIfam" id="TIGR00527">
    <property type="entry name" value="gcvH"/>
    <property type="match status" value="1"/>
</dbReference>
<dbReference type="HAMAP" id="MF_00272">
    <property type="entry name" value="GcvH"/>
    <property type="match status" value="1"/>
</dbReference>
<comment type="similarity">
    <text evidence="1 5">Belongs to the GcvH family.</text>
</comment>
<dbReference type="GO" id="GO:0005960">
    <property type="term" value="C:glycine cleavage complex"/>
    <property type="evidence" value="ECO:0007669"/>
    <property type="project" value="UniProtKB-UniRule"/>
</dbReference>
<dbReference type="PANTHER" id="PTHR11715:SF3">
    <property type="entry name" value="GLYCINE CLEAVAGE SYSTEM H PROTEIN-RELATED"/>
    <property type="match status" value="1"/>
</dbReference>
<evidence type="ECO:0000313" key="8">
    <source>
        <dbReference type="Proteomes" id="UP001140217"/>
    </source>
</evidence>
<gene>
    <name evidence="7" type="ORF">H4R18_005873</name>
</gene>
<dbReference type="InterPro" id="IPR011053">
    <property type="entry name" value="Single_hybrid_motif"/>
</dbReference>
<feature type="modified residue" description="N6-lipoyllysine" evidence="4">
    <location>
        <position position="77"/>
    </location>
</feature>
<protein>
    <recommendedName>
        <fullName evidence="5">Glycine cleavage system H protein</fullName>
    </recommendedName>
</protein>
<dbReference type="GO" id="GO:0005739">
    <property type="term" value="C:mitochondrion"/>
    <property type="evidence" value="ECO:0007669"/>
    <property type="project" value="UniProtKB-SubCell"/>
</dbReference>
<evidence type="ECO:0000259" key="6">
    <source>
        <dbReference type="PROSITE" id="PS50968"/>
    </source>
</evidence>
<evidence type="ECO:0000256" key="5">
    <source>
        <dbReference type="RuleBase" id="RU364055"/>
    </source>
</evidence>
<dbReference type="SUPFAM" id="SSF51230">
    <property type="entry name" value="Single hybrid motif"/>
    <property type="match status" value="1"/>
</dbReference>
<evidence type="ECO:0000256" key="1">
    <source>
        <dbReference type="ARBA" id="ARBA00009249"/>
    </source>
</evidence>
<dbReference type="Gene3D" id="2.40.50.100">
    <property type="match status" value="1"/>
</dbReference>
<comment type="caution">
    <text evidence="7">The sequence shown here is derived from an EMBL/GenBank/DDBJ whole genome shotgun (WGS) entry which is preliminary data.</text>
</comment>
<dbReference type="PANTHER" id="PTHR11715">
    <property type="entry name" value="GLYCINE CLEAVAGE SYSTEM H PROTEIN"/>
    <property type="match status" value="1"/>
</dbReference>
<dbReference type="Proteomes" id="UP001140217">
    <property type="component" value="Unassembled WGS sequence"/>
</dbReference>
<reference evidence="7" key="1">
    <citation type="submission" date="2022-07" db="EMBL/GenBank/DDBJ databases">
        <title>Phylogenomic reconstructions and comparative analyses of Kickxellomycotina fungi.</title>
        <authorList>
            <person name="Reynolds N.K."/>
            <person name="Stajich J.E."/>
            <person name="Barry K."/>
            <person name="Grigoriev I.V."/>
            <person name="Crous P."/>
            <person name="Smith M.E."/>
        </authorList>
    </citation>
    <scope>NUCLEOTIDE SEQUENCE</scope>
    <source>
        <strain evidence="7">NBRC 105414</strain>
    </source>
</reference>
<dbReference type="PROSITE" id="PS00189">
    <property type="entry name" value="LIPOYL"/>
    <property type="match status" value="1"/>
</dbReference>
<dbReference type="InterPro" id="IPR033753">
    <property type="entry name" value="GCV_H/Fam206"/>
</dbReference>
<keyword evidence="3 5" id="KW-0809">Transit peptide</keyword>
<evidence type="ECO:0000256" key="2">
    <source>
        <dbReference type="ARBA" id="ARBA00022823"/>
    </source>
</evidence>
<accession>A0A9W8H167</accession>
<dbReference type="GO" id="GO:0019464">
    <property type="term" value="P:glycine decarboxylation via glycine cleavage system"/>
    <property type="evidence" value="ECO:0007669"/>
    <property type="project" value="UniProtKB-UniRule"/>
</dbReference>
<dbReference type="GO" id="GO:0009249">
    <property type="term" value="P:protein lipoylation"/>
    <property type="evidence" value="ECO:0007669"/>
    <property type="project" value="TreeGrafter"/>
</dbReference>
<evidence type="ECO:0000256" key="4">
    <source>
        <dbReference type="PIRSR" id="PIRSR617453-50"/>
    </source>
</evidence>
<comment type="subunit">
    <text evidence="5">The glycine cleavage system is composed of four proteins: P, T, L and H.</text>
</comment>
<dbReference type="NCBIfam" id="NF002270">
    <property type="entry name" value="PRK01202.1"/>
    <property type="match status" value="1"/>
</dbReference>